<dbReference type="OrthoDB" id="9791270at2"/>
<dbReference type="eggNOG" id="ENOG502Z7VP">
    <property type="taxonomic scope" value="Bacteria"/>
</dbReference>
<organism evidence="1 2">
    <name type="scientific">Frankia casuarinae (strain DSM 45818 / CECT 9043 / HFP020203 / CcI3)</name>
    <dbReference type="NCBI Taxonomy" id="106370"/>
    <lineage>
        <taxon>Bacteria</taxon>
        <taxon>Bacillati</taxon>
        <taxon>Actinomycetota</taxon>
        <taxon>Actinomycetes</taxon>
        <taxon>Frankiales</taxon>
        <taxon>Frankiaceae</taxon>
        <taxon>Frankia</taxon>
    </lineage>
</organism>
<protein>
    <recommendedName>
        <fullName evidence="3">Heme oxygenase</fullName>
    </recommendedName>
</protein>
<dbReference type="InterPro" id="IPR016084">
    <property type="entry name" value="Haem_Oase-like_multi-hlx"/>
</dbReference>
<dbReference type="EMBL" id="CP000249">
    <property type="protein sequence ID" value="ABD11412.1"/>
    <property type="molecule type" value="Genomic_DNA"/>
</dbReference>
<evidence type="ECO:0000313" key="1">
    <source>
        <dbReference type="EMBL" id="ABD11412.1"/>
    </source>
</evidence>
<dbReference type="HOGENOM" id="CLU_094210_0_0_11"/>
<evidence type="ECO:0008006" key="3">
    <source>
        <dbReference type="Google" id="ProtNLM"/>
    </source>
</evidence>
<dbReference type="Pfam" id="PF11251">
    <property type="entry name" value="DUF3050"/>
    <property type="match status" value="1"/>
</dbReference>
<gene>
    <name evidence="1" type="ordered locus">Francci3_2038</name>
</gene>
<evidence type="ECO:0000313" key="2">
    <source>
        <dbReference type="Proteomes" id="UP000001937"/>
    </source>
</evidence>
<dbReference type="InterPro" id="IPR024423">
    <property type="entry name" value="DUF3050"/>
</dbReference>
<accession>Q2JBD0</accession>
<name>Q2JBD0_FRACC</name>
<dbReference type="Proteomes" id="UP000001937">
    <property type="component" value="Chromosome"/>
</dbReference>
<dbReference type="AlphaFoldDB" id="Q2JBD0"/>
<dbReference type="SUPFAM" id="SSF48613">
    <property type="entry name" value="Heme oxygenase-like"/>
    <property type="match status" value="1"/>
</dbReference>
<dbReference type="Gene3D" id="1.20.910.10">
    <property type="entry name" value="Heme oxygenase-like"/>
    <property type="match status" value="1"/>
</dbReference>
<proteinExistence type="predicted"/>
<dbReference type="KEGG" id="fra:Francci3_2038"/>
<keyword evidence="2" id="KW-1185">Reference proteome</keyword>
<dbReference type="RefSeq" id="WP_011436468.1">
    <property type="nucleotide sequence ID" value="NC_007777.1"/>
</dbReference>
<sequence length="274" mass="30856">MSRYNWDLIDPRIEEIRRKIDKERSGIIDHPIYSCMRTLDDVQVFMESHVFAVWDFMSLLKSLQAELTCVDIPWVPRGRAAGRRLINDIVLVEESDELLGGFTSHFELYLGAMEEAGADTSRIKEFLQLISDGTEVPAALVAAEAPAPAAGFVRWTWDLVTNAPAHSQAAAFAFGREDLIPDMFDHVIRANADEPRLRTFRDYLVRHIQVDGEEHTPMAMQMLVDLCGQDDRLWAECTRTTMDALRARNQLWTGIALAVEGSRLCPGDEPVPAG</sequence>
<reference evidence="1 2" key="1">
    <citation type="journal article" date="2007" name="Genome Res.">
        <title>Genome characteristics of facultatively symbiotic Frankia sp. strains reflect host range and host plant biogeography.</title>
        <authorList>
            <person name="Normand P."/>
            <person name="Lapierre P."/>
            <person name="Tisa L.S."/>
            <person name="Gogarten J.P."/>
            <person name="Alloisio N."/>
            <person name="Bagnarol E."/>
            <person name="Bassi C.A."/>
            <person name="Berry A.M."/>
            <person name="Bickhart D.M."/>
            <person name="Choisne N."/>
            <person name="Couloux A."/>
            <person name="Cournoyer B."/>
            <person name="Cruveiller S."/>
            <person name="Daubin V."/>
            <person name="Demange N."/>
            <person name="Francino M.P."/>
            <person name="Goltsman E."/>
            <person name="Huang Y."/>
            <person name="Kopp O.R."/>
            <person name="Labarre L."/>
            <person name="Lapidus A."/>
            <person name="Lavire C."/>
            <person name="Marechal J."/>
            <person name="Martinez M."/>
            <person name="Mastronunzio J.E."/>
            <person name="Mullin B.C."/>
            <person name="Niemann J."/>
            <person name="Pujic P."/>
            <person name="Rawnsley T."/>
            <person name="Rouy Z."/>
            <person name="Schenowitz C."/>
            <person name="Sellstedt A."/>
            <person name="Tavares F."/>
            <person name="Tomkins J.P."/>
            <person name="Vallenet D."/>
            <person name="Valverde C."/>
            <person name="Wall L.G."/>
            <person name="Wang Y."/>
            <person name="Medigue C."/>
            <person name="Benson D.R."/>
        </authorList>
    </citation>
    <scope>NUCLEOTIDE SEQUENCE [LARGE SCALE GENOMIC DNA]</scope>
    <source>
        <strain evidence="2">DSM 45818 / CECT 9043 / CcI3</strain>
    </source>
</reference>